<reference evidence="3 4" key="1">
    <citation type="submission" date="2017-12" db="EMBL/GenBank/DDBJ databases">
        <title>Phylogenetic diversity of female urinary microbiome.</title>
        <authorList>
            <person name="Thomas-White K."/>
            <person name="Wolfe A.J."/>
        </authorList>
    </citation>
    <scope>NUCLEOTIDE SEQUENCE [LARGE SCALE GENOMIC DNA]</scope>
    <source>
        <strain evidence="1 3">UMB0079</strain>
        <strain evidence="2 4">UMB1341</strain>
    </source>
</reference>
<dbReference type="EMBL" id="PKID01000007">
    <property type="protein sequence ID" value="PKZ98386.1"/>
    <property type="molecule type" value="Genomic_DNA"/>
</dbReference>
<protein>
    <submittedName>
        <fullName evidence="1">Uncharacterized protein</fullName>
    </submittedName>
</protein>
<accession>A0A2I1TXM9</accession>
<evidence type="ECO:0000313" key="1">
    <source>
        <dbReference type="EMBL" id="PKZ98386.1"/>
    </source>
</evidence>
<proteinExistence type="predicted"/>
<evidence type="ECO:0000313" key="4">
    <source>
        <dbReference type="Proteomes" id="UP000234971"/>
    </source>
</evidence>
<evidence type="ECO:0000313" key="2">
    <source>
        <dbReference type="EMBL" id="PLA59778.1"/>
    </source>
</evidence>
<dbReference type="EMBL" id="PKIE01000007">
    <property type="protein sequence ID" value="PLA59778.1"/>
    <property type="molecule type" value="Genomic_DNA"/>
</dbReference>
<dbReference type="Proteomes" id="UP000234902">
    <property type="component" value="Unassembled WGS sequence"/>
</dbReference>
<evidence type="ECO:0000313" key="3">
    <source>
        <dbReference type="Proteomes" id="UP000234902"/>
    </source>
</evidence>
<comment type="caution">
    <text evidence="1">The sequence shown here is derived from an EMBL/GenBank/DDBJ whole genome shotgun (WGS) entry which is preliminary data.</text>
</comment>
<organism evidence="1 3">
    <name type="scientific">Streptococcus mitis</name>
    <dbReference type="NCBI Taxonomy" id="28037"/>
    <lineage>
        <taxon>Bacteria</taxon>
        <taxon>Bacillati</taxon>
        <taxon>Bacillota</taxon>
        <taxon>Bacilli</taxon>
        <taxon>Lactobacillales</taxon>
        <taxon>Streptococcaceae</taxon>
        <taxon>Streptococcus</taxon>
        <taxon>Streptococcus mitis group</taxon>
    </lineage>
</organism>
<name>A0A2I1TXM9_STRMT</name>
<sequence length="95" mass="11101">MVLLLFPSAGKQLEKVLSLYHARSYENPSIFDFKQSDGKLYQNRKQGEYGGVFYFKLCLLEYKKKSSRIKYGYYHVMDLKSKCKLYGAKLLIAVL</sequence>
<dbReference type="Proteomes" id="UP000234971">
    <property type="component" value="Unassembled WGS sequence"/>
</dbReference>
<gene>
    <name evidence="2" type="ORF">CYK18_08975</name>
    <name evidence="1" type="ORF">CYK19_07010</name>
</gene>
<dbReference type="AlphaFoldDB" id="A0A2I1TXM9"/>